<dbReference type="Gene3D" id="2.80.10.50">
    <property type="match status" value="1"/>
</dbReference>
<feature type="region of interest" description="Disordered" evidence="1">
    <location>
        <begin position="295"/>
        <end position="375"/>
    </location>
</feature>
<keyword evidence="3" id="KW-1185">Reference proteome</keyword>
<organism evidence="2 3">
    <name type="scientific">Candolleomyces aberdarensis</name>
    <dbReference type="NCBI Taxonomy" id="2316362"/>
    <lineage>
        <taxon>Eukaryota</taxon>
        <taxon>Fungi</taxon>
        <taxon>Dikarya</taxon>
        <taxon>Basidiomycota</taxon>
        <taxon>Agaricomycotina</taxon>
        <taxon>Agaricomycetes</taxon>
        <taxon>Agaricomycetidae</taxon>
        <taxon>Agaricales</taxon>
        <taxon>Agaricineae</taxon>
        <taxon>Psathyrellaceae</taxon>
        <taxon>Candolleomyces</taxon>
    </lineage>
</organism>
<accession>A0A4Q2DU39</accession>
<protein>
    <submittedName>
        <fullName evidence="2">Uncharacterized protein</fullName>
    </submittedName>
</protein>
<dbReference type="EMBL" id="SDEE01000059">
    <property type="protein sequence ID" value="RXW22832.1"/>
    <property type="molecule type" value="Genomic_DNA"/>
</dbReference>
<feature type="compositionally biased region" description="Polar residues" evidence="1">
    <location>
        <begin position="333"/>
        <end position="347"/>
    </location>
</feature>
<evidence type="ECO:0000313" key="2">
    <source>
        <dbReference type="EMBL" id="RXW22832.1"/>
    </source>
</evidence>
<dbReference type="AlphaFoldDB" id="A0A4Q2DU39"/>
<evidence type="ECO:0000256" key="1">
    <source>
        <dbReference type="SAM" id="MobiDB-lite"/>
    </source>
</evidence>
<dbReference type="InterPro" id="IPR035992">
    <property type="entry name" value="Ricin_B-like_lectins"/>
</dbReference>
<gene>
    <name evidence="2" type="ORF">EST38_g3008</name>
</gene>
<evidence type="ECO:0000313" key="3">
    <source>
        <dbReference type="Proteomes" id="UP000290288"/>
    </source>
</evidence>
<comment type="caution">
    <text evidence="2">The sequence shown here is derived from an EMBL/GenBank/DDBJ whole genome shotgun (WGS) entry which is preliminary data.</text>
</comment>
<dbReference type="Proteomes" id="UP000290288">
    <property type="component" value="Unassembled WGS sequence"/>
</dbReference>
<dbReference type="OrthoDB" id="3026289at2759"/>
<reference evidence="2 3" key="1">
    <citation type="submission" date="2019-01" db="EMBL/GenBank/DDBJ databases">
        <title>Draft genome sequence of Psathyrella aberdarensis IHI B618.</title>
        <authorList>
            <person name="Buettner E."/>
            <person name="Kellner H."/>
        </authorList>
    </citation>
    <scope>NUCLEOTIDE SEQUENCE [LARGE SCALE GENOMIC DNA]</scope>
    <source>
        <strain evidence="2 3">IHI B618</strain>
    </source>
</reference>
<name>A0A4Q2DU39_9AGAR</name>
<sequence length="508" mass="56575">MVSLLVDVRYYIQNVDSGTFLELPDKLAESEVKTRPVKFSEKQLWRIVADQREPDVFLLENVAQKTWLGVVTEGNRFSQLVGHSRANACKWCLDPDLDGDGFWWVDFLLFSHASINYTDLPPFRISLARTKTPRCLELGDFGVSDIRFLWRNEALNGTVFISLSEPESDTVEPKATYTNVLAYATSKEENPVKSQKWFVARSNDGTYSIQDTEQHLFLGCEAYDCYKYGPIHGLREAFGWDITPVGGGFAYTINLRSLSDLLSIGFRDYQAGVGKELALMPAMSAHSETWFFEPWDDSEKPTSSESPLASSAKKDSKAKSAASRSRNPGPRMTPSSSTLAGSATSRFPFNLPGPESVEDIGPSESGSDNEGDGQCKVIPDGHYHIRNAGSGKCLNVATTTYFRSEPSHAPSRFLVRVGESNEVQIIPHSYVGLQSLVWRDSKIVIEDAQESAWQLIKDDDVEEERRFQLRPVGAEAGHVLKAVGSEIKLVEVGPGEGLDRKWDFVTIY</sequence>
<dbReference type="SUPFAM" id="SSF50370">
    <property type="entry name" value="Ricin B-like lectins"/>
    <property type="match status" value="1"/>
</dbReference>
<proteinExistence type="predicted"/>